<sequence>MSATSNTAATPKLGNPLVYLDVSFANTPAPTRKGANRIVLELYKHLVPKTAENFRYLCVNPDNRTASTGQPLSFSGSIFHRVIPKFMIQGGDFTRGDGTGGESIYGEKFEDEDLSGKHDSPFLLSMANAGPGTNGSQFFITTVPTPHLDGKHVVFGRVIKGKNVVRKIENSETSSNDRPVNEVKVDSCGELDPSSTEVEEGTYGIQVDETGDVYEEYPEDQDESLESNVEATYKIGEELKGIANKQFSSSSFPLALEKYQKALRYLQLHPILPDDTSPDLKTKWMALKTSIQLNASLAALKVSPPQPKITITHTTAVIQNIPSTNWDSDSEEWKKIKADLAKAYYRRAMGYVALKDEERAESDLKRAQELMPEDAGVKKEQQALAKRKEAKLKAQRAAYSKMFS</sequence>
<evidence type="ECO:0000259" key="11">
    <source>
        <dbReference type="PROSITE" id="PS50072"/>
    </source>
</evidence>
<accession>A0A077RBU9</accession>
<dbReference type="SUPFAM" id="SSF50891">
    <property type="entry name" value="Cyclophilin-like"/>
    <property type="match status" value="1"/>
</dbReference>
<reference evidence="12" key="1">
    <citation type="journal article" date="2014" name="Genome Biol. Evol.">
        <title>Gene Loss Rather Than Gene Gain Is Associated with a Host Jump from Monocots to Dicots in the Smut Fungus Melanopsichium pennsylvanicum.</title>
        <authorList>
            <person name="Sharma R."/>
            <person name="Mishra B."/>
            <person name="Runge F."/>
            <person name="Thines M."/>
        </authorList>
    </citation>
    <scope>NUCLEOTIDE SEQUENCE</scope>
    <source>
        <strain evidence="12">4</strain>
    </source>
</reference>
<keyword evidence="5 9" id="KW-0802">TPR repeat</keyword>
<comment type="similarity">
    <text evidence="8">Belongs to the cyclophilin-type PPIase family. PPIase B subfamily.</text>
</comment>
<evidence type="ECO:0000256" key="10">
    <source>
        <dbReference type="SAM" id="MobiDB-lite"/>
    </source>
</evidence>
<dbReference type="FunFam" id="2.40.100.10:FF:000019">
    <property type="entry name" value="Peptidyl-prolyl cis-trans isomerase"/>
    <property type="match status" value="1"/>
</dbReference>
<feature type="domain" description="PPIase cyclophilin-type" evidence="11">
    <location>
        <begin position="33"/>
        <end position="190"/>
    </location>
</feature>
<dbReference type="PANTHER" id="PTHR11071:SF561">
    <property type="entry name" value="PEPTIDYL-PROLYL CIS-TRANS ISOMERASE D-RELATED"/>
    <property type="match status" value="1"/>
</dbReference>
<evidence type="ECO:0000256" key="8">
    <source>
        <dbReference type="ARBA" id="ARBA00038340"/>
    </source>
</evidence>
<dbReference type="InterPro" id="IPR029000">
    <property type="entry name" value="Cyclophilin-like_dom_sf"/>
</dbReference>
<dbReference type="GO" id="GO:0042026">
    <property type="term" value="P:protein refolding"/>
    <property type="evidence" value="ECO:0007669"/>
    <property type="project" value="UniProtKB-ARBA"/>
</dbReference>
<name>A0A077RBU9_9BASI</name>
<evidence type="ECO:0000256" key="9">
    <source>
        <dbReference type="PROSITE-ProRule" id="PRU00339"/>
    </source>
</evidence>
<dbReference type="FunFam" id="1.25.40.10:FF:000029">
    <property type="entry name" value="peptidyl-prolyl cis-trans isomerase D"/>
    <property type="match status" value="1"/>
</dbReference>
<dbReference type="SUPFAM" id="SSF48452">
    <property type="entry name" value="TPR-like"/>
    <property type="match status" value="1"/>
</dbReference>
<dbReference type="AlphaFoldDB" id="A0A077RBU9"/>
<evidence type="ECO:0000256" key="2">
    <source>
        <dbReference type="ARBA" id="ARBA00013194"/>
    </source>
</evidence>
<feature type="repeat" description="TPR" evidence="9">
    <location>
        <begin position="341"/>
        <end position="374"/>
    </location>
</feature>
<dbReference type="InterPro" id="IPR020892">
    <property type="entry name" value="Cyclophilin-type_PPIase_CS"/>
</dbReference>
<dbReference type="Gene3D" id="2.40.100.10">
    <property type="entry name" value="Cyclophilin-like"/>
    <property type="match status" value="1"/>
</dbReference>
<dbReference type="Gene3D" id="1.25.40.10">
    <property type="entry name" value="Tetratricopeptide repeat domain"/>
    <property type="match status" value="1"/>
</dbReference>
<dbReference type="Pfam" id="PF00160">
    <property type="entry name" value="Pro_isomerase"/>
    <property type="match status" value="1"/>
</dbReference>
<evidence type="ECO:0000256" key="1">
    <source>
        <dbReference type="ARBA" id="ARBA00000971"/>
    </source>
</evidence>
<evidence type="ECO:0000313" key="12">
    <source>
        <dbReference type="EMBL" id="CDI56807.1"/>
    </source>
</evidence>
<dbReference type="InterPro" id="IPR019734">
    <property type="entry name" value="TPR_rpt"/>
</dbReference>
<keyword evidence="4" id="KW-0677">Repeat</keyword>
<dbReference type="InterPro" id="IPR002130">
    <property type="entry name" value="Cyclophilin-type_PPIase_dom"/>
</dbReference>
<dbReference type="PANTHER" id="PTHR11071">
    <property type="entry name" value="PEPTIDYL-PROLYL CIS-TRANS ISOMERASE"/>
    <property type="match status" value="1"/>
</dbReference>
<dbReference type="InterPro" id="IPR011990">
    <property type="entry name" value="TPR-like_helical_dom_sf"/>
</dbReference>
<dbReference type="PRINTS" id="PR00153">
    <property type="entry name" value="CSAPPISMRASE"/>
</dbReference>
<keyword evidence="7" id="KW-0413">Isomerase</keyword>
<keyword evidence="3" id="KW-0732">Signal</keyword>
<feature type="region of interest" description="Disordered" evidence="10">
    <location>
        <begin position="170"/>
        <end position="200"/>
    </location>
</feature>
<dbReference type="PROSITE" id="PS50072">
    <property type="entry name" value="CSA_PPIASE_2"/>
    <property type="match status" value="1"/>
</dbReference>
<evidence type="ECO:0000256" key="5">
    <source>
        <dbReference type="ARBA" id="ARBA00022803"/>
    </source>
</evidence>
<dbReference type="PROSITE" id="PS00170">
    <property type="entry name" value="CSA_PPIASE_1"/>
    <property type="match status" value="1"/>
</dbReference>
<protein>
    <recommendedName>
        <fullName evidence="2">peptidylprolyl isomerase</fullName>
        <ecNumber evidence="2">5.2.1.8</ecNumber>
    </recommendedName>
</protein>
<organism evidence="12">
    <name type="scientific">Melanopsichium pennsylvanicum 4</name>
    <dbReference type="NCBI Taxonomy" id="1398559"/>
    <lineage>
        <taxon>Eukaryota</taxon>
        <taxon>Fungi</taxon>
        <taxon>Dikarya</taxon>
        <taxon>Basidiomycota</taxon>
        <taxon>Ustilaginomycotina</taxon>
        <taxon>Ustilaginomycetes</taxon>
        <taxon>Ustilaginales</taxon>
        <taxon>Ustilaginaceae</taxon>
        <taxon>Melanopsichium</taxon>
    </lineage>
</organism>
<evidence type="ECO:0000256" key="4">
    <source>
        <dbReference type="ARBA" id="ARBA00022737"/>
    </source>
</evidence>
<dbReference type="EC" id="5.2.1.8" evidence="2"/>
<dbReference type="GO" id="GO:0005737">
    <property type="term" value="C:cytoplasm"/>
    <property type="evidence" value="ECO:0007669"/>
    <property type="project" value="TreeGrafter"/>
</dbReference>
<evidence type="ECO:0000256" key="6">
    <source>
        <dbReference type="ARBA" id="ARBA00023110"/>
    </source>
</evidence>
<keyword evidence="6" id="KW-0697">Rotamase</keyword>
<proteinExistence type="inferred from homology"/>
<dbReference type="EMBL" id="HG529700">
    <property type="protein sequence ID" value="CDI56807.1"/>
    <property type="molecule type" value="Genomic_DNA"/>
</dbReference>
<evidence type="ECO:0000256" key="7">
    <source>
        <dbReference type="ARBA" id="ARBA00023235"/>
    </source>
</evidence>
<comment type="catalytic activity">
    <reaction evidence="1">
        <text>[protein]-peptidylproline (omega=180) = [protein]-peptidylproline (omega=0)</text>
        <dbReference type="Rhea" id="RHEA:16237"/>
        <dbReference type="Rhea" id="RHEA-COMP:10747"/>
        <dbReference type="Rhea" id="RHEA-COMP:10748"/>
        <dbReference type="ChEBI" id="CHEBI:83833"/>
        <dbReference type="ChEBI" id="CHEBI:83834"/>
        <dbReference type="EC" id="5.2.1.8"/>
    </reaction>
</comment>
<evidence type="ECO:0000256" key="3">
    <source>
        <dbReference type="ARBA" id="ARBA00022729"/>
    </source>
</evidence>
<dbReference type="PROSITE" id="PS50005">
    <property type="entry name" value="TPR"/>
    <property type="match status" value="1"/>
</dbReference>
<dbReference type="GO" id="GO:0003755">
    <property type="term" value="F:peptidyl-prolyl cis-trans isomerase activity"/>
    <property type="evidence" value="ECO:0007669"/>
    <property type="project" value="UniProtKB-KW"/>
</dbReference>
<dbReference type="SMART" id="SM00028">
    <property type="entry name" value="TPR"/>
    <property type="match status" value="2"/>
</dbReference>
<dbReference type="GO" id="GO:0016018">
    <property type="term" value="F:cyclosporin A binding"/>
    <property type="evidence" value="ECO:0007669"/>
    <property type="project" value="TreeGrafter"/>
</dbReference>